<dbReference type="EMBL" id="BSOP01000004">
    <property type="protein sequence ID" value="GLR49225.1"/>
    <property type="molecule type" value="Genomic_DNA"/>
</dbReference>
<keyword evidence="2" id="KW-1185">Reference proteome</keyword>
<sequence>MPRASPHYHDRVFEFSDICRVLDVNSASLGNWLAIAKMIVPFGEKRGHRRVFSQHETYVIALLVALHRAGVPVNADAISTIIAATYDPEPVVPQPGALLTVRETDAAGIVLHAANIWRDVETELKELEIG</sequence>
<organism evidence="1 2">
    <name type="scientific">Shinella yambaruensis</name>
    <dbReference type="NCBI Taxonomy" id="415996"/>
    <lineage>
        <taxon>Bacteria</taxon>
        <taxon>Pseudomonadati</taxon>
        <taxon>Pseudomonadota</taxon>
        <taxon>Alphaproteobacteria</taxon>
        <taxon>Hyphomicrobiales</taxon>
        <taxon>Rhizobiaceae</taxon>
        <taxon>Shinella</taxon>
    </lineage>
</organism>
<evidence type="ECO:0008006" key="3">
    <source>
        <dbReference type="Google" id="ProtNLM"/>
    </source>
</evidence>
<evidence type="ECO:0000313" key="1">
    <source>
        <dbReference type="EMBL" id="GLR49225.1"/>
    </source>
</evidence>
<accession>A0ABQ5Z8X9</accession>
<gene>
    <name evidence="1" type="ORF">GCM10007923_04300</name>
</gene>
<protein>
    <recommendedName>
        <fullName evidence="3">HTH merR-type domain-containing protein</fullName>
    </recommendedName>
</protein>
<evidence type="ECO:0000313" key="2">
    <source>
        <dbReference type="Proteomes" id="UP001156702"/>
    </source>
</evidence>
<proteinExistence type="predicted"/>
<name>A0ABQ5Z8X9_9HYPH</name>
<reference evidence="2" key="1">
    <citation type="journal article" date="2019" name="Int. J. Syst. Evol. Microbiol.">
        <title>The Global Catalogue of Microorganisms (GCM) 10K type strain sequencing project: providing services to taxonomists for standard genome sequencing and annotation.</title>
        <authorList>
            <consortium name="The Broad Institute Genomics Platform"/>
            <consortium name="The Broad Institute Genome Sequencing Center for Infectious Disease"/>
            <person name="Wu L."/>
            <person name="Ma J."/>
        </authorList>
    </citation>
    <scope>NUCLEOTIDE SEQUENCE [LARGE SCALE GENOMIC DNA]</scope>
    <source>
        <strain evidence="2">NBRC 102122</strain>
    </source>
</reference>
<dbReference type="RefSeq" id="WP_244769583.1">
    <property type="nucleotide sequence ID" value="NZ_BSOP01000004.1"/>
</dbReference>
<dbReference type="Proteomes" id="UP001156702">
    <property type="component" value="Unassembled WGS sequence"/>
</dbReference>
<comment type="caution">
    <text evidence="1">The sequence shown here is derived from an EMBL/GenBank/DDBJ whole genome shotgun (WGS) entry which is preliminary data.</text>
</comment>